<name>W1N3C4_9GAMM</name>
<dbReference type="EMBL" id="AVBC01000039">
    <property type="protein sequence ID" value="ERL49984.1"/>
    <property type="molecule type" value="Genomic_DNA"/>
</dbReference>
<accession>W1N3C4</accession>
<organism evidence="1 2">
    <name type="scientific">Halomonas huangheensis</name>
    <dbReference type="NCBI Taxonomy" id="1178482"/>
    <lineage>
        <taxon>Bacteria</taxon>
        <taxon>Pseudomonadati</taxon>
        <taxon>Pseudomonadota</taxon>
        <taxon>Gammaproteobacteria</taxon>
        <taxon>Oceanospirillales</taxon>
        <taxon>Halomonadaceae</taxon>
        <taxon>Halomonas</taxon>
    </lineage>
</organism>
<evidence type="ECO:0000313" key="2">
    <source>
        <dbReference type="Proteomes" id="UP000019113"/>
    </source>
</evidence>
<proteinExistence type="predicted"/>
<evidence type="ECO:0000313" key="1">
    <source>
        <dbReference type="EMBL" id="ERL49984.1"/>
    </source>
</evidence>
<dbReference type="AlphaFoldDB" id="W1N3C4"/>
<comment type="caution">
    <text evidence="1">The sequence shown here is derived from an EMBL/GenBank/DDBJ whole genome shotgun (WGS) entry which is preliminary data.</text>
</comment>
<sequence>MEGSRLTHVVLSQQALELVFGTELATREMTNLRHPTTYHVDG</sequence>
<gene>
    <name evidence="1" type="ORF">BJB45_02335</name>
</gene>
<keyword evidence="2" id="KW-1185">Reference proteome</keyword>
<reference evidence="1 2" key="1">
    <citation type="submission" date="2013-08" db="EMBL/GenBank/DDBJ databases">
        <title>draft genome of Halomonas huanghegensis, strain BJGMM-B45T.</title>
        <authorList>
            <person name="Miao C."/>
            <person name="Wan Y."/>
            <person name="Jin W."/>
        </authorList>
    </citation>
    <scope>NUCLEOTIDE SEQUENCE [LARGE SCALE GENOMIC DNA]</scope>
    <source>
        <strain evidence="1 2">BJGMM-B45</strain>
    </source>
</reference>
<protein>
    <submittedName>
        <fullName evidence="1">Uncharacterized protein</fullName>
    </submittedName>
</protein>
<dbReference type="Proteomes" id="UP000019113">
    <property type="component" value="Unassembled WGS sequence"/>
</dbReference>